<reference evidence="1" key="1">
    <citation type="journal article" date="2019" name="bioRxiv">
        <title>The Genome of the Zebra Mussel, Dreissena polymorpha: A Resource for Invasive Species Research.</title>
        <authorList>
            <person name="McCartney M.A."/>
            <person name="Auch B."/>
            <person name="Kono T."/>
            <person name="Mallez S."/>
            <person name="Zhang Y."/>
            <person name="Obille A."/>
            <person name="Becker A."/>
            <person name="Abrahante J.E."/>
            <person name="Garbe J."/>
            <person name="Badalamenti J.P."/>
            <person name="Herman A."/>
            <person name="Mangelson H."/>
            <person name="Liachko I."/>
            <person name="Sullivan S."/>
            <person name="Sone E.D."/>
            <person name="Koren S."/>
            <person name="Silverstein K.A.T."/>
            <person name="Beckman K.B."/>
            <person name="Gohl D.M."/>
        </authorList>
    </citation>
    <scope>NUCLEOTIDE SEQUENCE</scope>
    <source>
        <strain evidence="1">Duluth1</strain>
        <tissue evidence="1">Whole animal</tissue>
    </source>
</reference>
<dbReference type="EMBL" id="JAIWYP010000004">
    <property type="protein sequence ID" value="KAH3839650.1"/>
    <property type="molecule type" value="Genomic_DNA"/>
</dbReference>
<dbReference type="Proteomes" id="UP000828390">
    <property type="component" value="Unassembled WGS sequence"/>
</dbReference>
<gene>
    <name evidence="1" type="ORF">DPMN_113082</name>
</gene>
<keyword evidence="2" id="KW-1185">Reference proteome</keyword>
<evidence type="ECO:0000313" key="1">
    <source>
        <dbReference type="EMBL" id="KAH3839650.1"/>
    </source>
</evidence>
<protein>
    <submittedName>
        <fullName evidence="1">Uncharacterized protein</fullName>
    </submittedName>
</protein>
<sequence length="55" mass="6138">MISSASNALVDWKPVFSRNMTAVLNSKGMKESITQCYAPTNVTDEETNIMFHNTL</sequence>
<accession>A0A9D4KHI8</accession>
<dbReference type="AlphaFoldDB" id="A0A9D4KHI8"/>
<comment type="caution">
    <text evidence="1">The sequence shown here is derived from an EMBL/GenBank/DDBJ whole genome shotgun (WGS) entry which is preliminary data.</text>
</comment>
<reference evidence="1" key="2">
    <citation type="submission" date="2020-11" db="EMBL/GenBank/DDBJ databases">
        <authorList>
            <person name="McCartney M.A."/>
            <person name="Auch B."/>
            <person name="Kono T."/>
            <person name="Mallez S."/>
            <person name="Becker A."/>
            <person name="Gohl D.M."/>
            <person name="Silverstein K.A.T."/>
            <person name="Koren S."/>
            <person name="Bechman K.B."/>
            <person name="Herman A."/>
            <person name="Abrahante J.E."/>
            <person name="Garbe J."/>
        </authorList>
    </citation>
    <scope>NUCLEOTIDE SEQUENCE</scope>
    <source>
        <strain evidence="1">Duluth1</strain>
        <tissue evidence="1">Whole animal</tissue>
    </source>
</reference>
<name>A0A9D4KHI8_DREPO</name>
<evidence type="ECO:0000313" key="2">
    <source>
        <dbReference type="Proteomes" id="UP000828390"/>
    </source>
</evidence>
<organism evidence="1 2">
    <name type="scientific">Dreissena polymorpha</name>
    <name type="common">Zebra mussel</name>
    <name type="synonym">Mytilus polymorpha</name>
    <dbReference type="NCBI Taxonomy" id="45954"/>
    <lineage>
        <taxon>Eukaryota</taxon>
        <taxon>Metazoa</taxon>
        <taxon>Spiralia</taxon>
        <taxon>Lophotrochozoa</taxon>
        <taxon>Mollusca</taxon>
        <taxon>Bivalvia</taxon>
        <taxon>Autobranchia</taxon>
        <taxon>Heteroconchia</taxon>
        <taxon>Euheterodonta</taxon>
        <taxon>Imparidentia</taxon>
        <taxon>Neoheterodontei</taxon>
        <taxon>Myida</taxon>
        <taxon>Dreissenoidea</taxon>
        <taxon>Dreissenidae</taxon>
        <taxon>Dreissena</taxon>
    </lineage>
</organism>
<proteinExistence type="predicted"/>